<comment type="caution">
    <text evidence="1">The sequence shown here is derived from an EMBL/GenBank/DDBJ whole genome shotgun (WGS) entry which is preliminary data.</text>
</comment>
<dbReference type="EMBL" id="ANNE01000011">
    <property type="protein sequence ID" value="ERJ22043.1"/>
    <property type="molecule type" value="Genomic_DNA"/>
</dbReference>
<name>U2G7P2_9BACT</name>
<sequence length="41" mass="4927">MCIKFCFLNYSFLAIELSAFYHPNSRHVMTASRNLRLVREF</sequence>
<proteinExistence type="predicted"/>
<gene>
    <name evidence="1" type="ORF">UNSW3_1536</name>
</gene>
<evidence type="ECO:0000313" key="1">
    <source>
        <dbReference type="EMBL" id="ERJ22043.1"/>
    </source>
</evidence>
<reference evidence="1 2" key="1">
    <citation type="journal article" date="2013" name="BMC Genomics">
        <title>Comparative genomics of Campylobacter concisus isolates reveals genetic diversity and provides insights into disease association.</title>
        <authorList>
            <person name="Deshpande N.P."/>
            <person name="Kaakoush N.O."/>
            <person name="Wilkins M.R."/>
            <person name="Mitchell H.M."/>
        </authorList>
    </citation>
    <scope>NUCLEOTIDE SEQUENCE [LARGE SCALE GENOMIC DNA]</scope>
    <source>
        <strain evidence="1 2">UNSW3</strain>
    </source>
</reference>
<organism evidence="1 2">
    <name type="scientific">Campylobacter concisus UNSW3</name>
    <dbReference type="NCBI Taxonomy" id="1242966"/>
    <lineage>
        <taxon>Bacteria</taxon>
        <taxon>Pseudomonadati</taxon>
        <taxon>Campylobacterota</taxon>
        <taxon>Epsilonproteobacteria</taxon>
        <taxon>Campylobacterales</taxon>
        <taxon>Campylobacteraceae</taxon>
        <taxon>Campylobacter</taxon>
    </lineage>
</organism>
<evidence type="ECO:0000313" key="2">
    <source>
        <dbReference type="Proteomes" id="UP000016636"/>
    </source>
</evidence>
<dbReference type="AlphaFoldDB" id="U2G7P2"/>
<accession>U2G7P2</accession>
<dbReference type="Proteomes" id="UP000016636">
    <property type="component" value="Unassembled WGS sequence"/>
</dbReference>
<protein>
    <submittedName>
        <fullName evidence="1">Uncharacterized protein</fullName>
    </submittedName>
</protein>